<proteinExistence type="predicted"/>
<dbReference type="Pfam" id="PF01548">
    <property type="entry name" value="DEDD_Tnp_IS110"/>
    <property type="match status" value="1"/>
</dbReference>
<dbReference type="Proteomes" id="UP000252800">
    <property type="component" value="Unassembled WGS sequence"/>
</dbReference>
<protein>
    <submittedName>
        <fullName evidence="3">Uncharacterized protein</fullName>
    </submittedName>
</protein>
<feature type="domain" description="Transposase IS110-like N-terminal" evidence="1">
    <location>
        <begin position="6"/>
        <end position="155"/>
    </location>
</feature>
<feature type="domain" description="Transposase IS116/IS110/IS902 C-terminal" evidence="2">
    <location>
        <begin position="227"/>
        <end position="300"/>
    </location>
</feature>
<dbReference type="AlphaFoldDB" id="A0A366SGC1"/>
<dbReference type="EMBL" id="LEOY01000006">
    <property type="protein sequence ID" value="RBR30024.1"/>
    <property type="molecule type" value="Genomic_DNA"/>
</dbReference>
<dbReference type="InterPro" id="IPR002525">
    <property type="entry name" value="Transp_IS110-like_N"/>
</dbReference>
<gene>
    <name evidence="3" type="ORF">EB18_01027</name>
</gene>
<dbReference type="GO" id="GO:0006313">
    <property type="term" value="P:DNA transposition"/>
    <property type="evidence" value="ECO:0007669"/>
    <property type="project" value="InterPro"/>
</dbReference>
<dbReference type="InterPro" id="IPR003346">
    <property type="entry name" value="Transposase_20"/>
</dbReference>
<dbReference type="Pfam" id="PF02371">
    <property type="entry name" value="Transposase_20"/>
    <property type="match status" value="1"/>
</dbReference>
<dbReference type="PANTHER" id="PTHR33055:SF3">
    <property type="entry name" value="PUTATIVE TRANSPOSASE FOR IS117-RELATED"/>
    <property type="match status" value="1"/>
</dbReference>
<dbReference type="PANTHER" id="PTHR33055">
    <property type="entry name" value="TRANSPOSASE FOR INSERTION SEQUENCE ELEMENT IS1111A"/>
    <property type="match status" value="1"/>
</dbReference>
<evidence type="ECO:0000259" key="1">
    <source>
        <dbReference type="Pfam" id="PF01548"/>
    </source>
</evidence>
<dbReference type="GO" id="GO:0003677">
    <property type="term" value="F:DNA binding"/>
    <property type="evidence" value="ECO:0007669"/>
    <property type="project" value="InterPro"/>
</dbReference>
<reference evidence="3 4" key="1">
    <citation type="submission" date="2015-06" db="EMBL/GenBank/DDBJ databases">
        <title>The Genome Sequence of Enterococcus cecorum 170AEA1.</title>
        <authorList>
            <consortium name="The Broad Institute Genomics Platform"/>
            <consortium name="The Broad Institute Genome Sequencing Center for Infectious Disease"/>
            <person name="Earl A.M."/>
            <person name="Van Tyne D."/>
            <person name="Lebreton F."/>
            <person name="Saavedra J.T."/>
            <person name="Gilmore M.S."/>
            <person name="Manson McGuire A."/>
            <person name="Clock S."/>
            <person name="Crupain M."/>
            <person name="Rangan U."/>
            <person name="Young S."/>
            <person name="Abouelleil A."/>
            <person name="Cao P."/>
            <person name="Chapman S.B."/>
            <person name="Griggs A."/>
            <person name="Priest M."/>
            <person name="Shea T."/>
            <person name="Wortman J."/>
            <person name="Nusbaum C."/>
            <person name="Birren B."/>
        </authorList>
    </citation>
    <scope>NUCLEOTIDE SEQUENCE [LARGE SCALE GENOMIC DNA]</scope>
    <source>
        <strain evidence="3 4">170AEA1</strain>
    </source>
</reference>
<name>A0A366SGC1_9ENTE</name>
<dbReference type="NCBIfam" id="NF033542">
    <property type="entry name" value="transpos_IS110"/>
    <property type="match status" value="1"/>
</dbReference>
<comment type="caution">
    <text evidence="3">The sequence shown here is derived from an EMBL/GenBank/DDBJ whole genome shotgun (WGS) entry which is preliminary data.</text>
</comment>
<accession>A0A366SGC1</accession>
<organism evidence="3 4">
    <name type="scientific">Enterococcus cecorum</name>
    <dbReference type="NCBI Taxonomy" id="44008"/>
    <lineage>
        <taxon>Bacteria</taxon>
        <taxon>Bacillati</taxon>
        <taxon>Bacillota</taxon>
        <taxon>Bacilli</taxon>
        <taxon>Lactobacillales</taxon>
        <taxon>Enterococcaceae</taxon>
        <taxon>Enterococcus</taxon>
    </lineage>
</organism>
<sequence>MSIVYIGMDVHKDSYSLCAYMPEFDAFLGETKCASEPKNVEKFIDNLREHLEDDVEFVTGYEAGVLGYSLHNTLEKMGITCKILAPSTMSKSSKDLVVKNDRRDAKMIAKNLANKTYKAVYVPDDEDVEMKEFVRLRKNACKARGVIKKQINAFVLRHGFNYQRSKWTVAHIKWLKQLELSAILRETLNEMLLQYYDLNDRIERFDARIEAFSQQERYVKPVQQMRCLKGVDTITAMTIQVETSDFSRFPNAKAYAAYLGLIPSDHSSGAHVRLGAITKQGNGTIRTTLIEAANALVRSNIGYKSKKLKARQKGMDANVIAYVDKAADRLGRKYRRMIRMGKPHNVAVTAIARELACYIWGIETGNIAV</sequence>
<evidence type="ECO:0000313" key="4">
    <source>
        <dbReference type="Proteomes" id="UP000252800"/>
    </source>
</evidence>
<dbReference type="GO" id="GO:0004803">
    <property type="term" value="F:transposase activity"/>
    <property type="evidence" value="ECO:0007669"/>
    <property type="project" value="InterPro"/>
</dbReference>
<dbReference type="RefSeq" id="WP_113784377.1">
    <property type="nucleotide sequence ID" value="NZ_KZ845713.1"/>
</dbReference>
<evidence type="ECO:0000259" key="2">
    <source>
        <dbReference type="Pfam" id="PF02371"/>
    </source>
</evidence>
<dbReference type="InterPro" id="IPR047650">
    <property type="entry name" value="Transpos_IS110"/>
</dbReference>
<evidence type="ECO:0000313" key="3">
    <source>
        <dbReference type="EMBL" id="RBR30024.1"/>
    </source>
</evidence>